<keyword evidence="8" id="KW-1185">Reference proteome</keyword>
<feature type="compositionally biased region" description="Pro residues" evidence="3">
    <location>
        <begin position="164"/>
        <end position="191"/>
    </location>
</feature>
<dbReference type="SMART" id="SM00645">
    <property type="entry name" value="Pept_C1"/>
    <property type="match status" value="1"/>
</dbReference>
<proteinExistence type="inferred from homology"/>
<dbReference type="EMBL" id="LR824019">
    <property type="protein sequence ID" value="CAH0587827.1"/>
    <property type="molecule type" value="Genomic_DNA"/>
</dbReference>
<dbReference type="Pfam" id="PF08246">
    <property type="entry name" value="Inhibitor_I29"/>
    <property type="match status" value="1"/>
</dbReference>
<dbReference type="FunFam" id="3.90.70.10:FF:000332">
    <property type="entry name" value="Cathepsin L1"/>
    <property type="match status" value="1"/>
</dbReference>
<dbReference type="PANTHER" id="PTHR12411">
    <property type="entry name" value="CYSTEINE PROTEASE FAMILY C1-RELATED"/>
    <property type="match status" value="1"/>
</dbReference>
<dbReference type="SMART" id="SM00848">
    <property type="entry name" value="Inhibitor_I29"/>
    <property type="match status" value="1"/>
</dbReference>
<evidence type="ECO:0000313" key="7">
    <source>
        <dbReference type="EMBL" id="CAH0587827.1"/>
    </source>
</evidence>
<dbReference type="Proteomes" id="UP001154114">
    <property type="component" value="Chromosome 16"/>
</dbReference>
<dbReference type="SUPFAM" id="SSF54001">
    <property type="entry name" value="Cysteine proteinases"/>
    <property type="match status" value="1"/>
</dbReference>
<keyword evidence="4" id="KW-0732">Signal</keyword>
<evidence type="ECO:0000256" key="3">
    <source>
        <dbReference type="SAM" id="MobiDB-lite"/>
    </source>
</evidence>
<feature type="compositionally biased region" description="Pro residues" evidence="3">
    <location>
        <begin position="310"/>
        <end position="319"/>
    </location>
</feature>
<evidence type="ECO:0000259" key="5">
    <source>
        <dbReference type="SMART" id="SM00645"/>
    </source>
</evidence>
<feature type="chain" id="PRO_5040345205" evidence="4">
    <location>
        <begin position="22"/>
        <end position="869"/>
    </location>
</feature>
<sequence length="869" mass="94811">MAAWSIALALCVAACSAGASAGEAGAGEDAARWQNIVADYTRNAASAAGGSAAVAAGSSSAGAWGGWFPPPIPLQLPLHSEGGRSLPVLVVPVPVPVPFAAPADAAQCPVSPQPIRTVSYDSYSAPAPAPVNAAPDAQVVYGPAPVYNQPQPQYAPATSAPYAPSAPPAPPAPPIYVPEPDNEVPPAPAPTRGPSRRVKTDERHARNAPKFPPVEDSRLLVEQFLAQEPKDPSLPPIVIDPVGVVSTEDYTVEELEASQISSHQKAMGPEVPHVEELTEALADPQASAERKRLICRRRKTESGESEAQGAPPPPPPPPPRFERSMLLRGRLTVPRADYTEPYTIWWDAASGASRVDFHGGSTSTYRMMKRDGRVQSVQIRVDRTGETDVRRCTVTSPRRMTLAERALPALPDLQAFTFAGYVLRGEQRTERWRYTMSGHSGELGGARGEALTFLHELLVRRAPDNFTTIPLRYAVRVDSSVLGADCDTYVHHFDEVQTKHHNSAMFNLNVADACEHVEITDRMDIVEPLREFTMMRRDPRHDVEIEQYKKKFERVYADDVEEAVRKNILMQNQRFTAAANRQGASFDLGINFLSDRLVAERRVMLGVEQVPDSEPGEPFPHPRAELEALRGRLPRKFDWRERGAVTPVRNQLLCASCWAFATTGAVEGALFVETGRLVPLSEQALVDCSMPWGGHGCKPTWPSYAYNYIKDRGLPALDEYTAYQGKELTCRADEVPPVTRISGHVNVTKHIIAIKLAIKKYGPTVVLIDGETDSFIGVKKGGYYHDGRCRKNKANHAVLAVGWTVHRGETYFILKNSWTAGWADEGYVRVRASTNTCGVLNRASHPRLRAADVQRVPAGAPAAATPPAS</sequence>
<feature type="signal peptide" evidence="4">
    <location>
        <begin position="1"/>
        <end position="21"/>
    </location>
</feature>
<evidence type="ECO:0000256" key="4">
    <source>
        <dbReference type="SAM" id="SignalP"/>
    </source>
</evidence>
<dbReference type="Pfam" id="PF00112">
    <property type="entry name" value="Peptidase_C1"/>
    <property type="match status" value="1"/>
</dbReference>
<reference evidence="7" key="1">
    <citation type="submission" date="2021-12" db="EMBL/GenBank/DDBJ databases">
        <authorList>
            <person name="King R."/>
        </authorList>
    </citation>
    <scope>NUCLEOTIDE SEQUENCE</scope>
</reference>
<evidence type="ECO:0000256" key="1">
    <source>
        <dbReference type="ARBA" id="ARBA00008455"/>
    </source>
</evidence>
<accession>A0A9P0FQR4</accession>
<feature type="domain" description="Cathepsin propeptide inhibitor" evidence="6">
    <location>
        <begin position="545"/>
        <end position="601"/>
    </location>
</feature>
<dbReference type="InterPro" id="IPR013128">
    <property type="entry name" value="Peptidase_C1A"/>
</dbReference>
<name>A0A9P0FQR4_CHRIL</name>
<comment type="similarity">
    <text evidence="1">Belongs to the peptidase C1 family.</text>
</comment>
<dbReference type="SUPFAM" id="SSF81995">
    <property type="entry name" value="beta-sandwich domain of Sec23/24"/>
    <property type="match status" value="1"/>
</dbReference>
<evidence type="ECO:0000259" key="6">
    <source>
        <dbReference type="SMART" id="SM00848"/>
    </source>
</evidence>
<dbReference type="CDD" id="cd02248">
    <property type="entry name" value="Peptidase_C1A"/>
    <property type="match status" value="1"/>
</dbReference>
<feature type="compositionally biased region" description="Low complexity" evidence="3">
    <location>
        <begin position="152"/>
        <end position="163"/>
    </location>
</feature>
<protein>
    <submittedName>
        <fullName evidence="7">Uncharacterized protein</fullName>
    </submittedName>
</protein>
<dbReference type="InterPro" id="IPR000668">
    <property type="entry name" value="Peptidase_C1A_C"/>
</dbReference>
<dbReference type="GO" id="GO:0006508">
    <property type="term" value="P:proteolysis"/>
    <property type="evidence" value="ECO:0007669"/>
    <property type="project" value="InterPro"/>
</dbReference>
<evidence type="ECO:0000256" key="2">
    <source>
        <dbReference type="ARBA" id="ARBA00023157"/>
    </source>
</evidence>
<dbReference type="InterPro" id="IPR038765">
    <property type="entry name" value="Papain-like_cys_pep_sf"/>
</dbReference>
<keyword evidence="2" id="KW-1015">Disulfide bond</keyword>
<gene>
    <name evidence="7" type="ORF">CINC_LOCUS3681</name>
</gene>
<dbReference type="Gene3D" id="3.90.70.10">
    <property type="entry name" value="Cysteine proteinases"/>
    <property type="match status" value="1"/>
</dbReference>
<dbReference type="OrthoDB" id="65740at2759"/>
<feature type="domain" description="Peptidase C1A papain C-terminal" evidence="5">
    <location>
        <begin position="633"/>
        <end position="847"/>
    </location>
</feature>
<dbReference type="InterPro" id="IPR039417">
    <property type="entry name" value="Peptidase_C1A_papain-like"/>
</dbReference>
<dbReference type="GO" id="GO:0008234">
    <property type="term" value="F:cysteine-type peptidase activity"/>
    <property type="evidence" value="ECO:0007669"/>
    <property type="project" value="InterPro"/>
</dbReference>
<dbReference type="AlphaFoldDB" id="A0A9P0FQR4"/>
<dbReference type="InterPro" id="IPR013201">
    <property type="entry name" value="Prot_inhib_I29"/>
</dbReference>
<evidence type="ECO:0000313" key="8">
    <source>
        <dbReference type="Proteomes" id="UP001154114"/>
    </source>
</evidence>
<feature type="region of interest" description="Disordered" evidence="3">
    <location>
        <begin position="298"/>
        <end position="323"/>
    </location>
</feature>
<feature type="region of interest" description="Disordered" evidence="3">
    <location>
        <begin position="152"/>
        <end position="214"/>
    </location>
</feature>
<organism evidence="7 8">
    <name type="scientific">Chrysodeixis includens</name>
    <name type="common">Soybean looper</name>
    <name type="synonym">Pseudoplusia includens</name>
    <dbReference type="NCBI Taxonomy" id="689277"/>
    <lineage>
        <taxon>Eukaryota</taxon>
        <taxon>Metazoa</taxon>
        <taxon>Ecdysozoa</taxon>
        <taxon>Arthropoda</taxon>
        <taxon>Hexapoda</taxon>
        <taxon>Insecta</taxon>
        <taxon>Pterygota</taxon>
        <taxon>Neoptera</taxon>
        <taxon>Endopterygota</taxon>
        <taxon>Lepidoptera</taxon>
        <taxon>Glossata</taxon>
        <taxon>Ditrysia</taxon>
        <taxon>Noctuoidea</taxon>
        <taxon>Noctuidae</taxon>
        <taxon>Plusiinae</taxon>
        <taxon>Chrysodeixis</taxon>
    </lineage>
</organism>